<sequence>MSGKNWWNSAISGLESRLDTILAEDGQTSAKPADAATKQDSGEKATVDKKLAVEQAGLSRNSSRSRPNSRLQDRLAKAVTKGTERADSRPSSDLGSRPESPALRSPGIAAVADLVGRTSIDSRVSEPVDALAAATEEEPAKEMEANEDGPTRPSAEEPAPVVSPPVASPPTTPLVSEQPPATRLPTMSIPFIGTPKTSSPRQSIDSNPSRPYSDVPTPVEPEFPSTQDPDVLASELSSLQRAHEETVRGHRDELNSHLERIDALQSKLTYFSQQLAASAKAASVEVNATPLEKKLAERDAQIAALMDEGQKLSKTEMKHMTTLKKMRAKGQEQDKEINTLRQRLAKAEKSITEQSERARRAEAAEKAALERLKVVDKIEKDINTIRAEREEAGLTITELRKQLNEALSRAEDAEKRVKAGALEAEKRVTASLQEDLDNLRIEKKLAEDRAKKEFQAVKEQSTSQQEKANVVELELRGEIANLESKLELLRSRSEEATSSATGDSQAKLLRQIETLQTQYSLASDNWQGIETTLTSRVTALEKDRDETAKRESDIRRKARDVNSKARRLEDELDSINERARALEQDLAEQRSTAQRLQSRLTAAETAAQDAKADLEREKKVWEAELQQRLEEERNRWQLETQQHNPLSASTHLRTESPSISNRQRSPDPLGIYNRRTPRSTISGMDTTLSPIDRMLEEARRPSNNRQKSSPSVRTPEMGTPQRQNSIPSGLSNFNGGTNAPNAPYTPYTPSIHTVDYDEPFESVSSPHRTINDMVSVSTVGAGPSVQLVERMSAAVRRLESEKATHKEEMARLSAQRDEAREEVVALMREVEEKRGQEKRVDRLEKELEEVKERYETTLEMLGEKTERVEELEGDVQEVKKMYKELVSTMGR</sequence>
<organism evidence="6 7">
    <name type="scientific">Didymella rabiei</name>
    <name type="common">Chickpea ascochyta blight fungus</name>
    <name type="synonym">Mycosphaerella rabiei</name>
    <dbReference type="NCBI Taxonomy" id="5454"/>
    <lineage>
        <taxon>Eukaryota</taxon>
        <taxon>Fungi</taxon>
        <taxon>Dikarya</taxon>
        <taxon>Ascomycota</taxon>
        <taxon>Pezizomycotina</taxon>
        <taxon>Dothideomycetes</taxon>
        <taxon>Pleosporomycetidae</taxon>
        <taxon>Pleosporales</taxon>
        <taxon>Pleosporineae</taxon>
        <taxon>Didymellaceae</taxon>
        <taxon>Ascochyta</taxon>
    </lineage>
</organism>
<feature type="compositionally biased region" description="Polar residues" evidence="5">
    <location>
        <begin position="678"/>
        <end position="689"/>
    </location>
</feature>
<feature type="coiled-coil region" evidence="4">
    <location>
        <begin position="323"/>
        <end position="499"/>
    </location>
</feature>
<feature type="region of interest" description="Disordered" evidence="5">
    <location>
        <begin position="23"/>
        <end position="230"/>
    </location>
</feature>
<comment type="subcellular location">
    <subcellularLocation>
        <location evidence="1">Golgi apparatus</location>
    </subcellularLocation>
</comment>
<dbReference type="PANTHER" id="PTHR46515">
    <property type="entry name" value="TATA ELEMENT MODULATORY FACTOR TMF1"/>
    <property type="match status" value="1"/>
</dbReference>
<protein>
    <submittedName>
        <fullName evidence="6">Uncharacterized protein</fullName>
    </submittedName>
</protein>
<evidence type="ECO:0000256" key="1">
    <source>
        <dbReference type="ARBA" id="ARBA00004555"/>
    </source>
</evidence>
<gene>
    <name evidence="6" type="ORF">ST47_g7641</name>
</gene>
<dbReference type="STRING" id="5454.A0A163AJH3"/>
<dbReference type="EMBL" id="JYNV01000253">
    <property type="protein sequence ID" value="KZM21225.1"/>
    <property type="molecule type" value="Genomic_DNA"/>
</dbReference>
<dbReference type="PANTHER" id="PTHR46515:SF1">
    <property type="entry name" value="TATA ELEMENT MODULATORY FACTOR"/>
    <property type="match status" value="1"/>
</dbReference>
<evidence type="ECO:0000313" key="7">
    <source>
        <dbReference type="Proteomes" id="UP000076837"/>
    </source>
</evidence>
<dbReference type="AlphaFoldDB" id="A0A163AJH3"/>
<feature type="compositionally biased region" description="Basic and acidic residues" evidence="5">
    <location>
        <begin position="71"/>
        <end position="90"/>
    </location>
</feature>
<keyword evidence="3 4" id="KW-0175">Coiled coil</keyword>
<dbReference type="GO" id="GO:0005783">
    <property type="term" value="C:endoplasmic reticulum"/>
    <property type="evidence" value="ECO:0007669"/>
    <property type="project" value="TreeGrafter"/>
</dbReference>
<feature type="compositionally biased region" description="Basic and acidic residues" evidence="5">
    <location>
        <begin position="40"/>
        <end position="52"/>
    </location>
</feature>
<feature type="coiled-coil region" evidence="4">
    <location>
        <begin position="788"/>
        <end position="888"/>
    </location>
</feature>
<feature type="compositionally biased region" description="Low complexity" evidence="5">
    <location>
        <begin position="59"/>
        <end position="70"/>
    </location>
</feature>
<dbReference type="Proteomes" id="UP000076837">
    <property type="component" value="Unassembled WGS sequence"/>
</dbReference>
<dbReference type="GO" id="GO:0005794">
    <property type="term" value="C:Golgi apparatus"/>
    <property type="evidence" value="ECO:0007669"/>
    <property type="project" value="UniProtKB-SubCell"/>
</dbReference>
<reference evidence="6 7" key="1">
    <citation type="journal article" date="2016" name="Sci. Rep.">
        <title>Draft genome sequencing and secretome analysis of fungal phytopathogen Ascochyta rabiei provides insight into the necrotrophic effector repertoire.</title>
        <authorList>
            <person name="Verma S."/>
            <person name="Gazara R.K."/>
            <person name="Nizam S."/>
            <person name="Parween S."/>
            <person name="Chattopadhyay D."/>
            <person name="Verma P.K."/>
        </authorList>
    </citation>
    <scope>NUCLEOTIDE SEQUENCE [LARGE SCALE GENOMIC DNA]</scope>
    <source>
        <strain evidence="6 7">ArDII</strain>
    </source>
</reference>
<comment type="caution">
    <text evidence="6">The sequence shown here is derived from an EMBL/GenBank/DDBJ whole genome shotgun (WGS) entry which is preliminary data.</text>
</comment>
<dbReference type="InterPro" id="IPR052602">
    <property type="entry name" value="Growth_transcription_reg"/>
</dbReference>
<name>A0A163AJH3_DIDRA</name>
<evidence type="ECO:0000313" key="6">
    <source>
        <dbReference type="EMBL" id="KZM21225.1"/>
    </source>
</evidence>
<dbReference type="Pfam" id="PF12325">
    <property type="entry name" value="TMF_TATA_bd"/>
    <property type="match status" value="1"/>
</dbReference>
<feature type="region of interest" description="Disordered" evidence="5">
    <location>
        <begin position="640"/>
        <end position="750"/>
    </location>
</feature>
<dbReference type="Gene3D" id="1.20.5.340">
    <property type="match status" value="1"/>
</dbReference>
<dbReference type="Pfam" id="PF12329">
    <property type="entry name" value="TMF_DNA_bd"/>
    <property type="match status" value="1"/>
</dbReference>
<evidence type="ECO:0000256" key="3">
    <source>
        <dbReference type="ARBA" id="ARBA00023054"/>
    </source>
</evidence>
<accession>A0A163AJH3</accession>
<evidence type="ECO:0000256" key="2">
    <source>
        <dbReference type="ARBA" id="ARBA00023034"/>
    </source>
</evidence>
<evidence type="ECO:0000256" key="4">
    <source>
        <dbReference type="SAM" id="Coils"/>
    </source>
</evidence>
<dbReference type="InterPro" id="IPR022092">
    <property type="entry name" value="TMF_DNA-bd"/>
</dbReference>
<feature type="coiled-coil region" evidence="4">
    <location>
        <begin position="551"/>
        <end position="631"/>
    </location>
</feature>
<feature type="compositionally biased region" description="Pro residues" evidence="5">
    <location>
        <begin position="161"/>
        <end position="172"/>
    </location>
</feature>
<dbReference type="OrthoDB" id="74178at2759"/>
<feature type="compositionally biased region" description="Polar residues" evidence="5">
    <location>
        <begin position="195"/>
        <end position="210"/>
    </location>
</feature>
<feature type="compositionally biased region" description="Polar residues" evidence="5">
    <location>
        <begin position="720"/>
        <end position="740"/>
    </location>
</feature>
<feature type="compositionally biased region" description="Polar residues" evidence="5">
    <location>
        <begin position="640"/>
        <end position="663"/>
    </location>
</feature>
<evidence type="ECO:0000256" key="5">
    <source>
        <dbReference type="SAM" id="MobiDB-lite"/>
    </source>
</evidence>
<feature type="compositionally biased region" description="Polar residues" evidence="5">
    <location>
        <begin position="701"/>
        <end position="712"/>
    </location>
</feature>
<keyword evidence="2" id="KW-0333">Golgi apparatus</keyword>
<keyword evidence="7" id="KW-1185">Reference proteome</keyword>
<dbReference type="InterPro" id="IPR022091">
    <property type="entry name" value="TMF_TATA-bd"/>
</dbReference>
<proteinExistence type="predicted"/>